<name>A0A1X2G6W4_9FUNG</name>
<proteinExistence type="predicted"/>
<keyword evidence="2" id="KW-1185">Reference proteome</keyword>
<dbReference type="AlphaFoldDB" id="A0A1X2G6W4"/>
<dbReference type="EMBL" id="MCGT01000037">
    <property type="protein sequence ID" value="ORX46567.1"/>
    <property type="molecule type" value="Genomic_DNA"/>
</dbReference>
<sequence>MEMDIFVEWYLKLRKSSRAPKSVNRTESNRKNKFGVSNLNGSLFIFPAGWYLVERKHHSVAKCTG</sequence>
<protein>
    <submittedName>
        <fullName evidence="1">Uncharacterized protein</fullName>
    </submittedName>
</protein>
<gene>
    <name evidence="1" type="ORF">DM01DRAFT_1339565</name>
</gene>
<comment type="caution">
    <text evidence="1">The sequence shown here is derived from an EMBL/GenBank/DDBJ whole genome shotgun (WGS) entry which is preliminary data.</text>
</comment>
<evidence type="ECO:0000313" key="2">
    <source>
        <dbReference type="Proteomes" id="UP000242146"/>
    </source>
</evidence>
<dbReference type="Proteomes" id="UP000242146">
    <property type="component" value="Unassembled WGS sequence"/>
</dbReference>
<accession>A0A1X2G6W4</accession>
<organism evidence="1 2">
    <name type="scientific">Hesseltinella vesiculosa</name>
    <dbReference type="NCBI Taxonomy" id="101127"/>
    <lineage>
        <taxon>Eukaryota</taxon>
        <taxon>Fungi</taxon>
        <taxon>Fungi incertae sedis</taxon>
        <taxon>Mucoromycota</taxon>
        <taxon>Mucoromycotina</taxon>
        <taxon>Mucoromycetes</taxon>
        <taxon>Mucorales</taxon>
        <taxon>Cunninghamellaceae</taxon>
        <taxon>Hesseltinella</taxon>
    </lineage>
</organism>
<evidence type="ECO:0000313" key="1">
    <source>
        <dbReference type="EMBL" id="ORX46567.1"/>
    </source>
</evidence>
<reference evidence="1 2" key="1">
    <citation type="submission" date="2016-07" db="EMBL/GenBank/DDBJ databases">
        <title>Pervasive Adenine N6-methylation of Active Genes in Fungi.</title>
        <authorList>
            <consortium name="DOE Joint Genome Institute"/>
            <person name="Mondo S.J."/>
            <person name="Dannebaum R.O."/>
            <person name="Kuo R.C."/>
            <person name="Labutti K."/>
            <person name="Haridas S."/>
            <person name="Kuo A."/>
            <person name="Salamov A."/>
            <person name="Ahrendt S.R."/>
            <person name="Lipzen A."/>
            <person name="Sullivan W."/>
            <person name="Andreopoulos W.B."/>
            <person name="Clum A."/>
            <person name="Lindquist E."/>
            <person name="Daum C."/>
            <person name="Ramamoorthy G.K."/>
            <person name="Gryganskyi A."/>
            <person name="Culley D."/>
            <person name="Magnuson J.K."/>
            <person name="James T.Y."/>
            <person name="O'Malley M.A."/>
            <person name="Stajich J.E."/>
            <person name="Spatafora J.W."/>
            <person name="Visel A."/>
            <person name="Grigoriev I.V."/>
        </authorList>
    </citation>
    <scope>NUCLEOTIDE SEQUENCE [LARGE SCALE GENOMIC DNA]</scope>
    <source>
        <strain evidence="1 2">NRRL 3301</strain>
    </source>
</reference>